<dbReference type="InterPro" id="IPR045851">
    <property type="entry name" value="AMP-bd_C_sf"/>
</dbReference>
<dbReference type="PANTHER" id="PTHR45527">
    <property type="entry name" value="NONRIBOSOMAL PEPTIDE SYNTHETASE"/>
    <property type="match status" value="1"/>
</dbReference>
<keyword evidence="6" id="KW-1185">Reference proteome</keyword>
<dbReference type="Proteomes" id="UP000239814">
    <property type="component" value="Chromosome"/>
</dbReference>
<organism evidence="5 6">
    <name type="scientific">Gordonia iterans</name>
    <dbReference type="NCBI Taxonomy" id="1004901"/>
    <lineage>
        <taxon>Bacteria</taxon>
        <taxon>Bacillati</taxon>
        <taxon>Actinomycetota</taxon>
        <taxon>Actinomycetes</taxon>
        <taxon>Mycobacteriales</taxon>
        <taxon>Gordoniaceae</taxon>
        <taxon>Gordonia</taxon>
    </lineage>
</organism>
<protein>
    <recommendedName>
        <fullName evidence="4">Carrier domain-containing protein</fullName>
    </recommendedName>
</protein>
<dbReference type="InterPro" id="IPR010071">
    <property type="entry name" value="AA_adenyl_dom"/>
</dbReference>
<dbReference type="InterPro" id="IPR000873">
    <property type="entry name" value="AMP-dep_synth/lig_dom"/>
</dbReference>
<gene>
    <name evidence="5" type="ORF">C6V83_16545</name>
</gene>
<dbReference type="PROSITE" id="PS00455">
    <property type="entry name" value="AMP_BINDING"/>
    <property type="match status" value="1"/>
</dbReference>
<feature type="region of interest" description="Disordered" evidence="3">
    <location>
        <begin position="171"/>
        <end position="190"/>
    </location>
</feature>
<evidence type="ECO:0000313" key="6">
    <source>
        <dbReference type="Proteomes" id="UP000239814"/>
    </source>
</evidence>
<dbReference type="AlphaFoldDB" id="A0A2S0KIX0"/>
<reference evidence="5 6" key="1">
    <citation type="submission" date="2018-03" db="EMBL/GenBank/DDBJ databases">
        <title>Characteristics and genome of n-alkane degrading marine bacteria Gordonia iterans isolated from crude oil contaminated in Tae-an, South Korea.</title>
        <authorList>
            <person name="Lee S.-S."/>
            <person name="Kim H."/>
        </authorList>
    </citation>
    <scope>NUCLEOTIDE SEQUENCE [LARGE SCALE GENOMIC DNA]</scope>
    <source>
        <strain evidence="5 6">Co17</strain>
    </source>
</reference>
<dbReference type="SUPFAM" id="SSF56801">
    <property type="entry name" value="Acetyl-CoA synthetase-like"/>
    <property type="match status" value="1"/>
</dbReference>
<evidence type="ECO:0000313" key="5">
    <source>
        <dbReference type="EMBL" id="AVM01624.1"/>
    </source>
</evidence>
<dbReference type="InterPro" id="IPR025110">
    <property type="entry name" value="AMP-bd_C"/>
</dbReference>
<dbReference type="GO" id="GO:0043041">
    <property type="term" value="P:amino acid activation for nonribosomal peptide biosynthetic process"/>
    <property type="evidence" value="ECO:0007669"/>
    <property type="project" value="TreeGrafter"/>
</dbReference>
<dbReference type="Gene3D" id="3.30.300.30">
    <property type="match status" value="1"/>
</dbReference>
<dbReference type="InterPro" id="IPR009081">
    <property type="entry name" value="PP-bd_ACP"/>
</dbReference>
<dbReference type="RefSeq" id="WP_105943328.1">
    <property type="nucleotide sequence ID" value="NZ_CP027433.1"/>
</dbReference>
<keyword evidence="1" id="KW-0596">Phosphopantetheine</keyword>
<keyword evidence="2" id="KW-0597">Phosphoprotein</keyword>
<dbReference type="SUPFAM" id="SSF47336">
    <property type="entry name" value="ACP-like"/>
    <property type="match status" value="1"/>
</dbReference>
<dbReference type="EMBL" id="CP027433">
    <property type="protein sequence ID" value="AVM01624.1"/>
    <property type="molecule type" value="Genomic_DNA"/>
</dbReference>
<name>A0A2S0KIX0_9ACTN</name>
<dbReference type="Pfam" id="PF00501">
    <property type="entry name" value="AMP-binding"/>
    <property type="match status" value="1"/>
</dbReference>
<dbReference type="KEGG" id="git:C6V83_16545"/>
<accession>A0A2S0KIX0</accession>
<dbReference type="Gene3D" id="3.40.50.12780">
    <property type="entry name" value="N-terminal domain of ligase-like"/>
    <property type="match status" value="1"/>
</dbReference>
<sequence>MTFSTFRRPVSATERLYLAARRLAPPFAIQLVITGEGRLDLPRLTEAVGKASEACPGARLIRRGDEWIDSGVAPRVLAVHHDVSLDRLDDDPVLTADLGSDGRTCEVVLAESGTQTSVVVRAFHGVMDAQGLNLWVSDIFRALRGEEPLGAADPDADHDLVADVGREAGRPTRLLPTRRGPLGRTGPAPADRAFHWRHRQISSTTPAAVARVCARLAERTEGASRFMVPVDLRRHRPELRSTANLSLPLFVDVESGAAWPAVHAQVLRRLSAGRELAEMDNGGLARLPGGVSRGILRTANRLGARRDRNLVSAIVSHAGRIDLHEVSAPGFAARRVAALPVHTGLVPLSIVMLECGGVTALTVSSRAGLGVVDRLDEMLDELDAALADGGSAAHPVPALPVERRRYDDESIDSCFRRQAVARPDAPAVYGAAAVFTYAELDHWVDAIALHLIDRGLGPGAVVGVLDDRTPSSVAAQLAVVRIGAAVLPLDRKHPDARLAAVLSDAGAAYLLIGRGIEAPGGTELPVAVIEDVPIGDDVPPVSWQVSGERIAYLTYTSGSTGRPKGVAVTHRGVVNLAGAAADWWRLGPATRFAHHHTPAADMACAAIFTPLMTGGSVVLVPGDVSHVMLSAMLGESGANTFIFTPSLLETVLRLGLSSRGARTVVFGGERLGYGLVQRARAFFGPDTRLVNSYGPTELTMVCATEVIDDDLDRHDPADGVPIGSPPANTSVFLLDDEQRPVPAGAVGELCFGGPQVALGYLGRPDLTRDRFVTLPGGERVYRTGDLGRVVDGRLDYLGRVDEQVKVRGNRVEPDEVRSIIEEHPGVDRAAVIGRESERGGRLLAGYVVLAAPEAVGVDAIRDFLRARVPAYMVPTVIELVEDLPLSLNGKLDVGRLRGIGAAAAENAEVSGVQGAGSPGTTVRDAEDRGEEVRDADSLEAVRLIWVAVLKVPEDRVVEDADFFALGGDSLDSLEMLSRVAKAIVGPAGEAAFVAQLEGLVADMTLRRVLAAAHLARDGAVR</sequence>
<evidence type="ECO:0000256" key="2">
    <source>
        <dbReference type="ARBA" id="ARBA00022553"/>
    </source>
</evidence>
<evidence type="ECO:0000256" key="1">
    <source>
        <dbReference type="ARBA" id="ARBA00022450"/>
    </source>
</evidence>
<dbReference type="Pfam" id="PF13193">
    <property type="entry name" value="AMP-binding_C"/>
    <property type="match status" value="1"/>
</dbReference>
<dbReference type="InterPro" id="IPR006162">
    <property type="entry name" value="Ppantetheine_attach_site"/>
</dbReference>
<dbReference type="Gene3D" id="1.10.1200.10">
    <property type="entry name" value="ACP-like"/>
    <property type="match status" value="1"/>
</dbReference>
<dbReference type="OrthoDB" id="2472181at2"/>
<feature type="domain" description="Carrier" evidence="4">
    <location>
        <begin position="935"/>
        <end position="1019"/>
    </location>
</feature>
<evidence type="ECO:0000259" key="4">
    <source>
        <dbReference type="PROSITE" id="PS50075"/>
    </source>
</evidence>
<dbReference type="Pfam" id="PF00550">
    <property type="entry name" value="PP-binding"/>
    <property type="match status" value="1"/>
</dbReference>
<dbReference type="GO" id="GO:0044550">
    <property type="term" value="P:secondary metabolite biosynthetic process"/>
    <property type="evidence" value="ECO:0007669"/>
    <property type="project" value="TreeGrafter"/>
</dbReference>
<dbReference type="CDD" id="cd05930">
    <property type="entry name" value="A_NRPS"/>
    <property type="match status" value="1"/>
</dbReference>
<dbReference type="PROSITE" id="PS50075">
    <property type="entry name" value="CARRIER"/>
    <property type="match status" value="1"/>
</dbReference>
<dbReference type="InterPro" id="IPR036736">
    <property type="entry name" value="ACP-like_sf"/>
</dbReference>
<dbReference type="PANTHER" id="PTHR45527:SF1">
    <property type="entry name" value="FATTY ACID SYNTHASE"/>
    <property type="match status" value="1"/>
</dbReference>
<dbReference type="InterPro" id="IPR020845">
    <property type="entry name" value="AMP-binding_CS"/>
</dbReference>
<dbReference type="GO" id="GO:0005737">
    <property type="term" value="C:cytoplasm"/>
    <property type="evidence" value="ECO:0007669"/>
    <property type="project" value="TreeGrafter"/>
</dbReference>
<feature type="region of interest" description="Disordered" evidence="3">
    <location>
        <begin position="910"/>
        <end position="930"/>
    </location>
</feature>
<evidence type="ECO:0000256" key="3">
    <source>
        <dbReference type="SAM" id="MobiDB-lite"/>
    </source>
</evidence>
<dbReference type="PROSITE" id="PS00012">
    <property type="entry name" value="PHOSPHOPANTETHEINE"/>
    <property type="match status" value="1"/>
</dbReference>
<dbReference type="NCBIfam" id="TIGR01733">
    <property type="entry name" value="AA-adenyl-dom"/>
    <property type="match status" value="1"/>
</dbReference>
<dbReference type="GO" id="GO:0031177">
    <property type="term" value="F:phosphopantetheine binding"/>
    <property type="evidence" value="ECO:0007669"/>
    <property type="project" value="TreeGrafter"/>
</dbReference>
<dbReference type="InterPro" id="IPR042099">
    <property type="entry name" value="ANL_N_sf"/>
</dbReference>
<proteinExistence type="predicted"/>